<dbReference type="EMBL" id="JAFBFH010000004">
    <property type="protein sequence ID" value="MBM7713888.1"/>
    <property type="molecule type" value="Genomic_DNA"/>
</dbReference>
<protein>
    <recommendedName>
        <fullName evidence="3">Transposase</fullName>
    </recommendedName>
</protein>
<dbReference type="RefSeq" id="WP_205178757.1">
    <property type="nucleotide sequence ID" value="NZ_JAFBFH010000004.1"/>
</dbReference>
<evidence type="ECO:0008006" key="3">
    <source>
        <dbReference type="Google" id="ProtNLM"/>
    </source>
</evidence>
<proteinExistence type="predicted"/>
<evidence type="ECO:0000313" key="1">
    <source>
        <dbReference type="EMBL" id="MBM7713888.1"/>
    </source>
</evidence>
<gene>
    <name evidence="1" type="ORF">JOC94_000858</name>
</gene>
<reference evidence="1 2" key="1">
    <citation type="submission" date="2021-01" db="EMBL/GenBank/DDBJ databases">
        <title>Genomic Encyclopedia of Type Strains, Phase IV (KMG-IV): sequencing the most valuable type-strain genomes for metagenomic binning, comparative biology and taxonomic classification.</title>
        <authorList>
            <person name="Goeker M."/>
        </authorList>
    </citation>
    <scope>NUCLEOTIDE SEQUENCE [LARGE SCALE GENOMIC DNA]</scope>
    <source>
        <strain evidence="1 2">DSM 105453</strain>
    </source>
</reference>
<evidence type="ECO:0000313" key="2">
    <source>
        <dbReference type="Proteomes" id="UP000823485"/>
    </source>
</evidence>
<organism evidence="1 2">
    <name type="scientific">Siminovitchia thermophila</name>
    <dbReference type="NCBI Taxonomy" id="1245522"/>
    <lineage>
        <taxon>Bacteria</taxon>
        <taxon>Bacillati</taxon>
        <taxon>Bacillota</taxon>
        <taxon>Bacilli</taxon>
        <taxon>Bacillales</taxon>
        <taxon>Bacillaceae</taxon>
        <taxon>Siminovitchia</taxon>
    </lineage>
</organism>
<comment type="caution">
    <text evidence="1">The sequence shown here is derived from an EMBL/GenBank/DDBJ whole genome shotgun (WGS) entry which is preliminary data.</text>
</comment>
<keyword evidence="2" id="KW-1185">Reference proteome</keyword>
<name>A0ABS2R2N0_9BACI</name>
<accession>A0ABS2R2N0</accession>
<dbReference type="Proteomes" id="UP000823485">
    <property type="component" value="Unassembled WGS sequence"/>
</dbReference>
<sequence length="52" mass="6069">MRNDILKLEHNGDAQAKVLKVFSLAVKVLTFWKKLFNGADRQTHHRPWIPSL</sequence>